<name>A0A397ITB5_9GLOM</name>
<sequence length="143" mass="16184">MRIGIEIGIEQSLTKILSAPGGLEKLVHEFDFVEKAVLAIGVTVPPKVTRMNLILYLKVLSCLLVMKIVNTIERLFRLAILCEKVDDNEFRVKWALFIADSIDSNMVVKGNKVGEVDQQQHRILVRIISIYLMNDDDDDGDDE</sequence>
<organism evidence="1 2">
    <name type="scientific">Diversispora epigaea</name>
    <dbReference type="NCBI Taxonomy" id="1348612"/>
    <lineage>
        <taxon>Eukaryota</taxon>
        <taxon>Fungi</taxon>
        <taxon>Fungi incertae sedis</taxon>
        <taxon>Mucoromycota</taxon>
        <taxon>Glomeromycotina</taxon>
        <taxon>Glomeromycetes</taxon>
        <taxon>Diversisporales</taxon>
        <taxon>Diversisporaceae</taxon>
        <taxon>Diversispora</taxon>
    </lineage>
</organism>
<comment type="caution">
    <text evidence="1">The sequence shown here is derived from an EMBL/GenBank/DDBJ whole genome shotgun (WGS) entry which is preliminary data.</text>
</comment>
<protein>
    <submittedName>
        <fullName evidence="1">Uncharacterized protein</fullName>
    </submittedName>
</protein>
<dbReference type="AlphaFoldDB" id="A0A397ITB5"/>
<evidence type="ECO:0000313" key="2">
    <source>
        <dbReference type="Proteomes" id="UP000266861"/>
    </source>
</evidence>
<proteinExistence type="predicted"/>
<reference evidence="1 2" key="1">
    <citation type="submission" date="2018-08" db="EMBL/GenBank/DDBJ databases">
        <title>Genome and evolution of the arbuscular mycorrhizal fungus Diversispora epigaea (formerly Glomus versiforme) and its bacterial endosymbionts.</title>
        <authorList>
            <person name="Sun X."/>
            <person name="Fei Z."/>
            <person name="Harrison M."/>
        </authorList>
    </citation>
    <scope>NUCLEOTIDE SEQUENCE [LARGE SCALE GENOMIC DNA]</scope>
    <source>
        <strain evidence="1 2">IT104</strain>
    </source>
</reference>
<dbReference type="EMBL" id="PQFF01000142">
    <property type="protein sequence ID" value="RHZ79201.1"/>
    <property type="molecule type" value="Genomic_DNA"/>
</dbReference>
<dbReference type="Proteomes" id="UP000266861">
    <property type="component" value="Unassembled WGS sequence"/>
</dbReference>
<keyword evidence="2" id="KW-1185">Reference proteome</keyword>
<evidence type="ECO:0000313" key="1">
    <source>
        <dbReference type="EMBL" id="RHZ79201.1"/>
    </source>
</evidence>
<accession>A0A397ITB5</accession>
<dbReference type="OrthoDB" id="448649at2759"/>
<gene>
    <name evidence="1" type="ORF">Glove_151g118</name>
</gene>